<keyword evidence="4" id="KW-1185">Reference proteome</keyword>
<dbReference type="Pfam" id="PF13369">
    <property type="entry name" value="Transglut_core2"/>
    <property type="match status" value="1"/>
</dbReference>
<feature type="domain" description="Protein SirB1 N-terminal" evidence="2">
    <location>
        <begin position="154"/>
        <end position="255"/>
    </location>
</feature>
<dbReference type="RefSeq" id="WP_338685615.1">
    <property type="nucleotide sequence ID" value="NZ_AP024702.1"/>
</dbReference>
<protein>
    <recommendedName>
        <fullName evidence="2">Protein SirB1 N-terminal domain-containing protein</fullName>
    </recommendedName>
</protein>
<dbReference type="EMBL" id="AP024702">
    <property type="protein sequence ID" value="BCX49142.1"/>
    <property type="molecule type" value="Genomic_DNA"/>
</dbReference>
<accession>A0ABN6H882</accession>
<evidence type="ECO:0000313" key="3">
    <source>
        <dbReference type="EMBL" id="BCX49142.1"/>
    </source>
</evidence>
<evidence type="ECO:0000313" key="4">
    <source>
        <dbReference type="Proteomes" id="UP001374893"/>
    </source>
</evidence>
<comment type="similarity">
    <text evidence="1">Belongs to the UPF0162 family.</text>
</comment>
<dbReference type="InterPro" id="IPR032698">
    <property type="entry name" value="SirB1_N"/>
</dbReference>
<evidence type="ECO:0000256" key="1">
    <source>
        <dbReference type="ARBA" id="ARBA00007100"/>
    </source>
</evidence>
<organism evidence="3 4">
    <name type="scientific">Haloferula helveola</name>
    <dbReference type="NCBI Taxonomy" id="490095"/>
    <lineage>
        <taxon>Bacteria</taxon>
        <taxon>Pseudomonadati</taxon>
        <taxon>Verrucomicrobiota</taxon>
        <taxon>Verrucomicrobiia</taxon>
        <taxon>Verrucomicrobiales</taxon>
        <taxon>Verrucomicrobiaceae</taxon>
        <taxon>Haloferula</taxon>
    </lineage>
</organism>
<reference evidence="3 4" key="1">
    <citation type="submission" date="2021-06" db="EMBL/GenBank/DDBJ databases">
        <title>Complete genome of Haloferula helveola possessing various polysaccharide degrading enzymes.</title>
        <authorList>
            <person name="Takami H."/>
            <person name="Huang C."/>
            <person name="Hamasaki K."/>
        </authorList>
    </citation>
    <scope>NUCLEOTIDE SEQUENCE [LARGE SCALE GENOMIC DNA]</scope>
    <source>
        <strain evidence="3 4">CN-1</strain>
    </source>
</reference>
<proteinExistence type="inferred from homology"/>
<name>A0ABN6H882_9BACT</name>
<sequence length="285" mass="31307">MPGLSPTPDHLAVLLRLLDDETPEVRESLEEAFAPFGGDVSELLGDSPVRLSDQELETLSELLLPARRRRLRREWIVPVAGLPALEEDWDRFESMLRMLSDYLHDGVALRQPLGDAIDLLAEDTEEAFYRGGAPAVVSRLLGERIIRTDPRGEFDARHLELAAVAAGAPSNAVGCGLVTLLVARRLGASISAINLPGAFFLSVEGNDGPTVLDPGSRGVPIEEEEFRHRIRRYPKEIQLLAHRPATPGELLLRVTEELATCFAVNEQDDDARLMEELVVSLIGQA</sequence>
<gene>
    <name evidence="3" type="ORF">HAHE_30500</name>
</gene>
<dbReference type="Proteomes" id="UP001374893">
    <property type="component" value="Chromosome"/>
</dbReference>
<evidence type="ECO:0000259" key="2">
    <source>
        <dbReference type="Pfam" id="PF13369"/>
    </source>
</evidence>